<dbReference type="GO" id="GO:0046872">
    <property type="term" value="F:metal ion binding"/>
    <property type="evidence" value="ECO:0007669"/>
    <property type="project" value="UniProtKB-KW"/>
</dbReference>
<organism evidence="6">
    <name type="scientific">marine sediment metagenome</name>
    <dbReference type="NCBI Taxonomy" id="412755"/>
    <lineage>
        <taxon>unclassified sequences</taxon>
        <taxon>metagenomes</taxon>
        <taxon>ecological metagenomes</taxon>
    </lineage>
</organism>
<evidence type="ECO:0000313" key="6">
    <source>
        <dbReference type="EMBL" id="GAF73092.1"/>
    </source>
</evidence>
<dbReference type="InterPro" id="IPR002731">
    <property type="entry name" value="ATPase_BadF"/>
</dbReference>
<protein>
    <recommendedName>
        <fullName evidence="5">4Fe-4S ferredoxin-type domain-containing protein</fullName>
    </recommendedName>
</protein>
<feature type="domain" description="4Fe-4S ferredoxin-type" evidence="5">
    <location>
        <begin position="182"/>
        <end position="211"/>
    </location>
</feature>
<accession>X0SB07</accession>
<dbReference type="Pfam" id="PF01869">
    <property type="entry name" value="BcrAD_BadFG"/>
    <property type="match status" value="1"/>
</dbReference>
<dbReference type="SUPFAM" id="SSF54862">
    <property type="entry name" value="4Fe-4S ferredoxins"/>
    <property type="match status" value="1"/>
</dbReference>
<name>X0SB07_9ZZZZ</name>
<dbReference type="PANTHER" id="PTHR32329:SF2">
    <property type="entry name" value="BIFUNCTIONAL PROTEIN [INCLUDES 2-HYDROXYACYL-COA DEHYDRATASE (N-TER) AND ITS ACTIVATOR DOMAIN (C_TERM)"/>
    <property type="match status" value="1"/>
</dbReference>
<keyword evidence="4" id="KW-0411">Iron-sulfur</keyword>
<evidence type="ECO:0000259" key="5">
    <source>
        <dbReference type="PROSITE" id="PS51379"/>
    </source>
</evidence>
<dbReference type="Gene3D" id="3.30.420.40">
    <property type="match status" value="1"/>
</dbReference>
<dbReference type="InterPro" id="IPR043129">
    <property type="entry name" value="ATPase_NBD"/>
</dbReference>
<dbReference type="PROSITE" id="PS51379">
    <property type="entry name" value="4FE4S_FER_2"/>
    <property type="match status" value="1"/>
</dbReference>
<evidence type="ECO:0000256" key="4">
    <source>
        <dbReference type="ARBA" id="ARBA00023014"/>
    </source>
</evidence>
<dbReference type="PANTHER" id="PTHR32329">
    <property type="entry name" value="BIFUNCTIONAL PROTEIN [INCLUDES 2-HYDROXYACYL-COA DEHYDRATASE (N-TER) AND ITS ACTIVATOR DOMAIN (C_TERM)-RELATED"/>
    <property type="match status" value="1"/>
</dbReference>
<comment type="cofactor">
    <cofactor evidence="1">
        <name>[4Fe-4S] cluster</name>
        <dbReference type="ChEBI" id="CHEBI:49883"/>
    </cofactor>
</comment>
<sequence length="257" mass="27569">TILDMGGQDCKAISCDGDGRVTNFIMNDKCAGGTGRFLEMIAEVLNTPLGEIGDLALMSKTAIPFNTICAVFAKSEAISYLRQGVTKSDILAGLHDAIATRSLNLLKRVSIEKEFSITGGIAKNKGMVAKLGEKTGMKPLLSEDPQIIGALGAAIFAQERSSKASTQAMKIHYGYTDGTGNYTIIIDTGKCDGCGECVQTCPSGIFIVDKDDSDQLKAKVKEEARKKLAFLCPGYRSCNHDKNCHDVCSREAISHSW</sequence>
<feature type="non-terminal residue" evidence="6">
    <location>
        <position position="1"/>
    </location>
</feature>
<dbReference type="GO" id="GO:0051536">
    <property type="term" value="F:iron-sulfur cluster binding"/>
    <property type="evidence" value="ECO:0007669"/>
    <property type="project" value="UniProtKB-KW"/>
</dbReference>
<evidence type="ECO:0000256" key="1">
    <source>
        <dbReference type="ARBA" id="ARBA00001966"/>
    </source>
</evidence>
<evidence type="ECO:0000256" key="3">
    <source>
        <dbReference type="ARBA" id="ARBA00023004"/>
    </source>
</evidence>
<gene>
    <name evidence="6" type="ORF">S01H1_05382</name>
</gene>
<reference evidence="6" key="1">
    <citation type="journal article" date="2014" name="Front. Microbiol.">
        <title>High frequency of phylogenetically diverse reductive dehalogenase-homologous genes in deep subseafloor sedimentary metagenomes.</title>
        <authorList>
            <person name="Kawai M."/>
            <person name="Futagami T."/>
            <person name="Toyoda A."/>
            <person name="Takaki Y."/>
            <person name="Nishi S."/>
            <person name="Hori S."/>
            <person name="Arai W."/>
            <person name="Tsubouchi T."/>
            <person name="Morono Y."/>
            <person name="Uchiyama I."/>
            <person name="Ito T."/>
            <person name="Fujiyama A."/>
            <person name="Inagaki F."/>
            <person name="Takami H."/>
        </authorList>
    </citation>
    <scope>NUCLEOTIDE SEQUENCE</scope>
    <source>
        <strain evidence="6">Expedition CK06-06</strain>
    </source>
</reference>
<dbReference type="InterPro" id="IPR051805">
    <property type="entry name" value="Dehydratase_Activator_Redct"/>
</dbReference>
<proteinExistence type="predicted"/>
<dbReference type="PROSITE" id="PS00198">
    <property type="entry name" value="4FE4S_FER_1"/>
    <property type="match status" value="1"/>
</dbReference>
<keyword evidence="2" id="KW-0479">Metal-binding</keyword>
<keyword evidence="3" id="KW-0408">Iron</keyword>
<dbReference type="Pfam" id="PF00037">
    <property type="entry name" value="Fer4"/>
    <property type="match status" value="1"/>
</dbReference>
<comment type="caution">
    <text evidence="6">The sequence shown here is derived from an EMBL/GenBank/DDBJ whole genome shotgun (WGS) entry which is preliminary data.</text>
</comment>
<dbReference type="NCBIfam" id="TIGR00241">
    <property type="entry name" value="CoA_E_activ"/>
    <property type="match status" value="1"/>
</dbReference>
<dbReference type="Gene3D" id="3.30.70.20">
    <property type="match status" value="1"/>
</dbReference>
<dbReference type="SUPFAM" id="SSF53067">
    <property type="entry name" value="Actin-like ATPase domain"/>
    <property type="match status" value="1"/>
</dbReference>
<dbReference type="InterPro" id="IPR008275">
    <property type="entry name" value="CoA_E_activase_dom"/>
</dbReference>
<dbReference type="AlphaFoldDB" id="X0SB07"/>
<evidence type="ECO:0000256" key="2">
    <source>
        <dbReference type="ARBA" id="ARBA00022723"/>
    </source>
</evidence>
<dbReference type="InterPro" id="IPR017896">
    <property type="entry name" value="4Fe4S_Fe-S-bd"/>
</dbReference>
<dbReference type="EMBL" id="BARS01002806">
    <property type="protein sequence ID" value="GAF73092.1"/>
    <property type="molecule type" value="Genomic_DNA"/>
</dbReference>
<dbReference type="InterPro" id="IPR017900">
    <property type="entry name" value="4Fe4S_Fe_S_CS"/>
</dbReference>